<feature type="transmembrane region" description="Helical" evidence="1">
    <location>
        <begin position="126"/>
        <end position="141"/>
    </location>
</feature>
<organism evidence="2 3">
    <name type="scientific">Pseudoduganella violacea</name>
    <dbReference type="NCBI Taxonomy" id="1715466"/>
    <lineage>
        <taxon>Bacteria</taxon>
        <taxon>Pseudomonadati</taxon>
        <taxon>Pseudomonadota</taxon>
        <taxon>Betaproteobacteria</taxon>
        <taxon>Burkholderiales</taxon>
        <taxon>Oxalobacteraceae</taxon>
        <taxon>Telluria group</taxon>
        <taxon>Pseudoduganella</taxon>
    </lineage>
</organism>
<feature type="transmembrane region" description="Helical" evidence="1">
    <location>
        <begin position="148"/>
        <end position="168"/>
    </location>
</feature>
<gene>
    <name evidence="2" type="ORF">FHS03_002504</name>
</gene>
<sequence>MPELSASPLHSTAAPARRLLSLDAFRGFVILAMIWVNYIAGMPGMPHWLEHASAKADGFTLPDLVFPGFLFIVGIAIPLSLHKSVGHVSLPLLGRLAWRAGSLMLAGVVLANAYRYDAAHALLPRAWYFLLFYVAMILLWRQSARHGWSFWAGALLMLFLLASFRGTLNAEFGSVYLQHSWWGILGMIGWAYLLCSLIYLAARGHGTALMGALAMLIALYMGCKAGALAGLQQMVNGFVNLPEVLGSTAANVLAGTLVGNLFVSPSAEHRQRIRCMFFLALGLLLCGLLLRPYHGINKIQATESYTLVCSAIVLGLFLLFYIVIDVWQWQGWSVILLPAGANALFAYIAPDLWEQLAAVLHLPRIWWPYLHSGGVPGLLNAAAMTLAMMALVAAANRAGLKLRF</sequence>
<evidence type="ECO:0000313" key="3">
    <source>
        <dbReference type="Proteomes" id="UP000541535"/>
    </source>
</evidence>
<accession>A0A7W5FU82</accession>
<feature type="transmembrane region" description="Helical" evidence="1">
    <location>
        <begin position="24"/>
        <end position="44"/>
    </location>
</feature>
<feature type="transmembrane region" description="Helical" evidence="1">
    <location>
        <begin position="244"/>
        <end position="263"/>
    </location>
</feature>
<feature type="transmembrane region" description="Helical" evidence="1">
    <location>
        <begin position="305"/>
        <end position="324"/>
    </location>
</feature>
<keyword evidence="1" id="KW-0812">Transmembrane</keyword>
<proteinExistence type="predicted"/>
<evidence type="ECO:0000256" key="1">
    <source>
        <dbReference type="SAM" id="Phobius"/>
    </source>
</evidence>
<keyword evidence="1" id="KW-0472">Membrane</keyword>
<keyword evidence="3" id="KW-1185">Reference proteome</keyword>
<dbReference type="RefSeq" id="WP_183441287.1">
    <property type="nucleotide sequence ID" value="NZ_JACHXD010000006.1"/>
</dbReference>
<dbReference type="PANTHER" id="PTHR31061:SF24">
    <property type="entry name" value="LD22376P"/>
    <property type="match status" value="1"/>
</dbReference>
<feature type="transmembrane region" description="Helical" evidence="1">
    <location>
        <begin position="180"/>
        <end position="202"/>
    </location>
</feature>
<comment type="caution">
    <text evidence="2">The sequence shown here is derived from an EMBL/GenBank/DDBJ whole genome shotgun (WGS) entry which is preliminary data.</text>
</comment>
<dbReference type="EMBL" id="JACHXD010000006">
    <property type="protein sequence ID" value="MBB3119452.1"/>
    <property type="molecule type" value="Genomic_DNA"/>
</dbReference>
<feature type="transmembrane region" description="Helical" evidence="1">
    <location>
        <begin position="64"/>
        <end position="81"/>
    </location>
</feature>
<feature type="transmembrane region" description="Helical" evidence="1">
    <location>
        <begin position="275"/>
        <end position="293"/>
    </location>
</feature>
<keyword evidence="1" id="KW-1133">Transmembrane helix</keyword>
<feature type="transmembrane region" description="Helical" evidence="1">
    <location>
        <begin position="331"/>
        <end position="349"/>
    </location>
</feature>
<name>A0A7W5FU82_9BURK</name>
<evidence type="ECO:0008006" key="4">
    <source>
        <dbReference type="Google" id="ProtNLM"/>
    </source>
</evidence>
<feature type="transmembrane region" description="Helical" evidence="1">
    <location>
        <begin position="209"/>
        <end position="232"/>
    </location>
</feature>
<dbReference type="PANTHER" id="PTHR31061">
    <property type="entry name" value="LD22376P"/>
    <property type="match status" value="1"/>
</dbReference>
<feature type="transmembrane region" description="Helical" evidence="1">
    <location>
        <begin position="93"/>
        <end position="114"/>
    </location>
</feature>
<protein>
    <recommendedName>
        <fullName evidence="4">DUF5009 domain-containing protein</fullName>
    </recommendedName>
</protein>
<reference evidence="2 3" key="1">
    <citation type="submission" date="2020-08" db="EMBL/GenBank/DDBJ databases">
        <title>Genomic Encyclopedia of Type Strains, Phase III (KMG-III): the genomes of soil and plant-associated and newly described type strains.</title>
        <authorList>
            <person name="Whitman W."/>
        </authorList>
    </citation>
    <scope>NUCLEOTIDE SEQUENCE [LARGE SCALE GENOMIC DNA]</scope>
    <source>
        <strain evidence="2 3">CECT 8897</strain>
    </source>
</reference>
<dbReference type="Proteomes" id="UP000541535">
    <property type="component" value="Unassembled WGS sequence"/>
</dbReference>
<dbReference type="AlphaFoldDB" id="A0A7W5FU82"/>
<feature type="transmembrane region" description="Helical" evidence="1">
    <location>
        <begin position="369"/>
        <end position="395"/>
    </location>
</feature>
<evidence type="ECO:0000313" key="2">
    <source>
        <dbReference type="EMBL" id="MBB3119452.1"/>
    </source>
</evidence>